<dbReference type="Gene3D" id="1.10.510.10">
    <property type="entry name" value="Transferase(Phosphotransferase) domain 1"/>
    <property type="match status" value="1"/>
</dbReference>
<evidence type="ECO:0000256" key="4">
    <source>
        <dbReference type="ARBA" id="ARBA00022741"/>
    </source>
</evidence>
<dbReference type="PROSITE" id="PS00107">
    <property type="entry name" value="PROTEIN_KINASE_ATP"/>
    <property type="match status" value="1"/>
</dbReference>
<keyword evidence="4 9" id="KW-0547">Nucleotide-binding</keyword>
<dbReference type="SUPFAM" id="SSF56112">
    <property type="entry name" value="Protein kinase-like (PK-like)"/>
    <property type="match status" value="1"/>
</dbReference>
<dbReference type="InterPro" id="IPR011009">
    <property type="entry name" value="Kinase-like_dom_sf"/>
</dbReference>
<evidence type="ECO:0000256" key="3">
    <source>
        <dbReference type="ARBA" id="ARBA00022679"/>
    </source>
</evidence>
<dbReference type="InterPro" id="IPR008271">
    <property type="entry name" value="Ser/Thr_kinase_AS"/>
</dbReference>
<evidence type="ECO:0000256" key="2">
    <source>
        <dbReference type="ARBA" id="ARBA00022527"/>
    </source>
</evidence>
<feature type="compositionally biased region" description="Low complexity" evidence="10">
    <location>
        <begin position="548"/>
        <end position="558"/>
    </location>
</feature>
<feature type="compositionally biased region" description="Polar residues" evidence="10">
    <location>
        <begin position="1073"/>
        <end position="1083"/>
    </location>
</feature>
<evidence type="ECO:0000256" key="9">
    <source>
        <dbReference type="PROSITE-ProRule" id="PRU10141"/>
    </source>
</evidence>
<dbReference type="InterPro" id="IPR017441">
    <property type="entry name" value="Protein_kinase_ATP_BS"/>
</dbReference>
<feature type="compositionally biased region" description="Acidic residues" evidence="10">
    <location>
        <begin position="1175"/>
        <end position="1185"/>
    </location>
</feature>
<evidence type="ECO:0000313" key="12">
    <source>
        <dbReference type="EMBL" id="KAK2953519.1"/>
    </source>
</evidence>
<feature type="compositionally biased region" description="Pro residues" evidence="10">
    <location>
        <begin position="566"/>
        <end position="578"/>
    </location>
</feature>
<evidence type="ECO:0000313" key="13">
    <source>
        <dbReference type="Proteomes" id="UP001281761"/>
    </source>
</evidence>
<keyword evidence="6 9" id="KW-0067">ATP-binding</keyword>
<feature type="region of interest" description="Disordered" evidence="10">
    <location>
        <begin position="849"/>
        <end position="1123"/>
    </location>
</feature>
<keyword evidence="5 12" id="KW-0418">Kinase</keyword>
<feature type="region of interest" description="Disordered" evidence="10">
    <location>
        <begin position="724"/>
        <end position="776"/>
    </location>
</feature>
<feature type="compositionally biased region" description="Basic and acidic residues" evidence="10">
    <location>
        <begin position="615"/>
        <end position="631"/>
    </location>
</feature>
<evidence type="ECO:0000256" key="1">
    <source>
        <dbReference type="ARBA" id="ARBA00012513"/>
    </source>
</evidence>
<feature type="compositionally biased region" description="Basic and acidic residues" evidence="10">
    <location>
        <begin position="403"/>
        <end position="476"/>
    </location>
</feature>
<feature type="region of interest" description="Disordered" evidence="10">
    <location>
        <begin position="823"/>
        <end position="842"/>
    </location>
</feature>
<dbReference type="Gene3D" id="3.30.200.20">
    <property type="entry name" value="Phosphorylase Kinase, domain 1"/>
    <property type="match status" value="1"/>
</dbReference>
<dbReference type="PANTHER" id="PTHR44899">
    <property type="entry name" value="CAMK FAMILY PROTEIN KINASE"/>
    <property type="match status" value="1"/>
</dbReference>
<feature type="compositionally biased region" description="Basic and acidic residues" evidence="10">
    <location>
        <begin position="849"/>
        <end position="859"/>
    </location>
</feature>
<evidence type="ECO:0000256" key="5">
    <source>
        <dbReference type="ARBA" id="ARBA00022777"/>
    </source>
</evidence>
<organism evidence="12 13">
    <name type="scientific">Blattamonas nauphoetae</name>
    <dbReference type="NCBI Taxonomy" id="2049346"/>
    <lineage>
        <taxon>Eukaryota</taxon>
        <taxon>Metamonada</taxon>
        <taxon>Preaxostyla</taxon>
        <taxon>Oxymonadida</taxon>
        <taxon>Blattamonas</taxon>
    </lineage>
</organism>
<accession>A0ABQ9XPR9</accession>
<dbReference type="SMART" id="SM00220">
    <property type="entry name" value="S_TKc"/>
    <property type="match status" value="1"/>
</dbReference>
<feature type="binding site" evidence="9">
    <location>
        <position position="33"/>
    </location>
    <ligand>
        <name>ATP</name>
        <dbReference type="ChEBI" id="CHEBI:30616"/>
    </ligand>
</feature>
<name>A0ABQ9XPR9_9EUKA</name>
<reference evidence="12 13" key="1">
    <citation type="journal article" date="2022" name="bioRxiv">
        <title>Genomics of Preaxostyla Flagellates Illuminates Evolutionary Transitions and the Path Towards Mitochondrial Loss.</title>
        <authorList>
            <person name="Novak L.V.F."/>
            <person name="Treitli S.C."/>
            <person name="Pyrih J."/>
            <person name="Halakuc P."/>
            <person name="Pipaliya S.V."/>
            <person name="Vacek V."/>
            <person name="Brzon O."/>
            <person name="Soukal P."/>
            <person name="Eme L."/>
            <person name="Dacks J.B."/>
            <person name="Karnkowska A."/>
            <person name="Elias M."/>
            <person name="Hampl V."/>
        </authorList>
    </citation>
    <scope>NUCLEOTIDE SEQUENCE [LARGE SCALE GENOMIC DNA]</scope>
    <source>
        <strain evidence="12">NAU3</strain>
        <tissue evidence="12">Gut</tissue>
    </source>
</reference>
<feature type="compositionally biased region" description="Polar residues" evidence="10">
    <location>
        <begin position="584"/>
        <end position="593"/>
    </location>
</feature>
<proteinExistence type="predicted"/>
<comment type="caution">
    <text evidence="12">The sequence shown here is derived from an EMBL/GenBank/DDBJ whole genome shotgun (WGS) entry which is preliminary data.</text>
</comment>
<evidence type="ECO:0000256" key="6">
    <source>
        <dbReference type="ARBA" id="ARBA00022840"/>
    </source>
</evidence>
<dbReference type="Proteomes" id="UP001281761">
    <property type="component" value="Unassembled WGS sequence"/>
</dbReference>
<feature type="domain" description="Protein kinase" evidence="11">
    <location>
        <begin position="4"/>
        <end position="258"/>
    </location>
</feature>
<feature type="compositionally biased region" description="Low complexity" evidence="10">
    <location>
        <begin position="320"/>
        <end position="338"/>
    </location>
</feature>
<evidence type="ECO:0000256" key="8">
    <source>
        <dbReference type="ARBA" id="ARBA00048679"/>
    </source>
</evidence>
<sequence length="1332" mass="151725">MNKYQKVKTVGRGSFGAAILVKHKENGRQYILKEINISQLSKKEKQESINEIKVLSKLRHPNIVSYRESFIEKGLLCIVMDYADSGDLYQRIQKQKNTLMKEDVILNYFVQICLAMKHVHDRKILHRDLKTQNIFLTSGNVVKLGDFGIARILSNTGELAKTAIGTPYYLSPEICEDRPYDMKSDIWSLGCVLYELTTLKHAFDANNMKGLVMKILRGSYPPINSQYSPDLKNLIAQMFNRNPKQRPSVNQILLMPFIQRRINNFLSETLISSEFSHTIMHGKKFMDQTVGFDPQETGAIQDAQSALDQMQPALPKSNYPQQAPKQPSRPPSSRSKAPSPTPPPQSDNNAAAREKAEQERKVEEARMRQREMLKQQALQREKERAEELARKQQAAYAAAAEAQKQRIEQLRQQEAAKEAERKRIAADAERKRREAEKRAAEIRVEKMREMKEREDRERQIREEARRNFFEQQEQARRNKMAVDAQIYGNDPPPSLPPQQHTPTEQHSSEPVSAPRKKSPSSYPPLEDYFVKPKQAQVAGQPKTARVTPKAAPKSAPKSAPKRVASPTPPAAPRRPTSPKPKLSAPQSANNRPTSAKKAAPKMPDRPKTNTPAKSAEPDKQKQKNLEDKFGELQRMMKKPASPALDQPPPPSNKIKPKAANSASPSKHVSERLGVGASTMVLSDIDRQFEEEERRLQAQKGGKVADFKIDASSTMLNEIDRQFEEEERQLRAEEKQRQREEQMAAIAASVEPARNVNKLKVNPNAKKGQRKSSNYVEDHAMMEAKASDVKNDANRVKRLLLGEKEKKDLDEGPCGVKIVRRGEGMNRIKQLHNQNKVDDKKQREYEEKLRQLEEEKRAQAGDKPWLKKGKSKEEKALEEEKRRLEQEMKDAEESERKKVVEEARLREKEKRDAERKAFHEMIAKKKKKGHAGEEEDFMVLVAPANKPEKKEEPKEDKPESKKGSNFEFVVLAPTRPAQKPAPANDESKKKEEEQKKKEEEQKKKEEEQKKKEEEQKKKEEERKQEEKRRQEEKEKEALRLKEAEQKKAADQTKSEDKPKPSVAKKDTAEPSLPPSSFQSAQSTLDGDAIWEAARSDAASDDEDDDDVEIVGFAADDSDEETDEDVAQAKVYNDMMGEMLGILQTNPKESIEEENDDDEDDQVVHLRLGAGLGAVNEDDDLEGEWENESQKTALSENPPVTPAPKKRRGWVVKDGAKEVALDQPSTTKFTSFGQTLRLPGVSEEDSLCYRIESLKIYCEQIVPVEKFISLYHAMKTIQEKDDDETMSIEKAQKIMGVTEKETDSGKVVQLISLINQLIYCEDRLDDIHIKEDES</sequence>
<dbReference type="PROSITE" id="PS50011">
    <property type="entry name" value="PROTEIN_KINASE_DOM"/>
    <property type="match status" value="1"/>
</dbReference>
<feature type="compositionally biased region" description="Acidic residues" evidence="10">
    <location>
        <begin position="1114"/>
        <end position="1123"/>
    </location>
</feature>
<comment type="catalytic activity">
    <reaction evidence="8">
        <text>L-seryl-[protein] + ATP = O-phospho-L-seryl-[protein] + ADP + H(+)</text>
        <dbReference type="Rhea" id="RHEA:17989"/>
        <dbReference type="Rhea" id="RHEA-COMP:9863"/>
        <dbReference type="Rhea" id="RHEA-COMP:11604"/>
        <dbReference type="ChEBI" id="CHEBI:15378"/>
        <dbReference type="ChEBI" id="CHEBI:29999"/>
        <dbReference type="ChEBI" id="CHEBI:30616"/>
        <dbReference type="ChEBI" id="CHEBI:83421"/>
        <dbReference type="ChEBI" id="CHEBI:456216"/>
        <dbReference type="EC" id="2.7.11.1"/>
    </reaction>
</comment>
<evidence type="ECO:0000256" key="10">
    <source>
        <dbReference type="SAM" id="MobiDB-lite"/>
    </source>
</evidence>
<dbReference type="InterPro" id="IPR051131">
    <property type="entry name" value="NEK_Ser/Thr_kinase_NIMA"/>
</dbReference>
<protein>
    <recommendedName>
        <fullName evidence="1">non-specific serine/threonine protein kinase</fullName>
        <ecNumber evidence="1">2.7.11.1</ecNumber>
    </recommendedName>
</protein>
<comment type="catalytic activity">
    <reaction evidence="7">
        <text>L-threonyl-[protein] + ATP = O-phospho-L-threonyl-[protein] + ADP + H(+)</text>
        <dbReference type="Rhea" id="RHEA:46608"/>
        <dbReference type="Rhea" id="RHEA-COMP:11060"/>
        <dbReference type="Rhea" id="RHEA-COMP:11605"/>
        <dbReference type="ChEBI" id="CHEBI:15378"/>
        <dbReference type="ChEBI" id="CHEBI:30013"/>
        <dbReference type="ChEBI" id="CHEBI:30616"/>
        <dbReference type="ChEBI" id="CHEBI:61977"/>
        <dbReference type="ChEBI" id="CHEBI:456216"/>
        <dbReference type="EC" id="2.7.11.1"/>
    </reaction>
</comment>
<gene>
    <name evidence="12" type="ORF">BLNAU_11519</name>
</gene>
<feature type="compositionally biased region" description="Basic and acidic residues" evidence="10">
    <location>
        <begin position="984"/>
        <end position="1067"/>
    </location>
</feature>
<dbReference type="Pfam" id="PF00069">
    <property type="entry name" value="Pkinase"/>
    <property type="match status" value="1"/>
</dbReference>
<feature type="compositionally biased region" description="Low complexity" evidence="10">
    <location>
        <begin position="391"/>
        <end position="402"/>
    </location>
</feature>
<dbReference type="GO" id="GO:0004674">
    <property type="term" value="F:protein serine/threonine kinase activity"/>
    <property type="evidence" value="ECO:0007669"/>
    <property type="project" value="UniProtKB-EC"/>
</dbReference>
<dbReference type="CDD" id="cd08215">
    <property type="entry name" value="STKc_Nek"/>
    <property type="match status" value="1"/>
</dbReference>
<feature type="compositionally biased region" description="Basic and acidic residues" evidence="10">
    <location>
        <begin position="870"/>
        <end position="922"/>
    </location>
</feature>
<feature type="region of interest" description="Disordered" evidence="10">
    <location>
        <begin position="313"/>
        <end position="677"/>
    </location>
</feature>
<feature type="region of interest" description="Disordered" evidence="10">
    <location>
        <begin position="1175"/>
        <end position="1205"/>
    </location>
</feature>
<feature type="compositionally biased region" description="Basic and acidic residues" evidence="10">
    <location>
        <begin position="352"/>
        <end position="390"/>
    </location>
</feature>
<dbReference type="EMBL" id="JARBJD010000090">
    <property type="protein sequence ID" value="KAK2953519.1"/>
    <property type="molecule type" value="Genomic_DNA"/>
</dbReference>
<feature type="compositionally biased region" description="Acidic residues" evidence="10">
    <location>
        <begin position="1097"/>
        <end position="1107"/>
    </location>
</feature>
<dbReference type="PANTHER" id="PTHR44899:SF3">
    <property type="entry name" value="SERINE_THREONINE-PROTEIN KINASE NEK1"/>
    <property type="match status" value="1"/>
</dbReference>
<dbReference type="EC" id="2.7.11.1" evidence="1"/>
<feature type="compositionally biased region" description="Basic and acidic residues" evidence="10">
    <location>
        <begin position="945"/>
        <end position="963"/>
    </location>
</feature>
<dbReference type="InterPro" id="IPR000719">
    <property type="entry name" value="Prot_kinase_dom"/>
</dbReference>
<evidence type="ECO:0000256" key="7">
    <source>
        <dbReference type="ARBA" id="ARBA00047899"/>
    </source>
</evidence>
<evidence type="ECO:0000259" key="11">
    <source>
        <dbReference type="PROSITE" id="PS50011"/>
    </source>
</evidence>
<keyword evidence="13" id="KW-1185">Reference proteome</keyword>
<keyword evidence="3 12" id="KW-0808">Transferase</keyword>
<dbReference type="PROSITE" id="PS00108">
    <property type="entry name" value="PROTEIN_KINASE_ST"/>
    <property type="match status" value="1"/>
</dbReference>
<keyword evidence="2" id="KW-0723">Serine/threonine-protein kinase</keyword>
<feature type="compositionally biased region" description="Basic and acidic residues" evidence="10">
    <location>
        <begin position="724"/>
        <end position="741"/>
    </location>
</feature>